<sequence>MLLTPIPNTFGASSSETVTKYLSINPIVERYCDIRSRSMQHQRSLPGLGPALSQHDMHTSALQHQQHFSLDQQATSAPITSNNLPSISNRGRLDGDQHYDLKSSGLFSSYDHLHATRTTSLTSNCKQQSSDSHGNFFSKQACDDVFKQLPKHGPDSDCSLVLAVSGSDDAPSLLQKRDPDDLTKLYITPDHEDGARVFCKQDADESSSGGLYSSAGECESDSNSSKGLETLGGGRKRDSRAMDDTENDPGFLLADSPPVILRRGRDRDGSSLGLTKEERRRRRRATAKYRTAHATRERMRVEAFNMAFTELRKLLPTLPPDKKLSKIEILKLAICYIAYLNHVLDV</sequence>
<dbReference type="InterPro" id="IPR036638">
    <property type="entry name" value="HLH_DNA-bd_sf"/>
</dbReference>
<dbReference type="GO" id="GO:0045944">
    <property type="term" value="P:positive regulation of transcription by RNA polymerase II"/>
    <property type="evidence" value="ECO:0007669"/>
    <property type="project" value="UniProtKB-ARBA"/>
</dbReference>
<dbReference type="RefSeq" id="XP_018026049.2">
    <property type="nucleotide sequence ID" value="XM_018170560.2"/>
</dbReference>
<dbReference type="KEGG" id="hazt:108681517"/>
<proteinExistence type="predicted"/>
<protein>
    <submittedName>
        <fullName evidence="10">Uncharacterized protein LOC108681517 isoform X1</fullName>
    </submittedName>
</protein>
<keyword evidence="5" id="KW-0804">Transcription</keyword>
<evidence type="ECO:0000256" key="5">
    <source>
        <dbReference type="ARBA" id="ARBA00023163"/>
    </source>
</evidence>
<keyword evidence="2" id="KW-0221">Differentiation</keyword>
<dbReference type="FunFam" id="4.10.280.10:FF:000027">
    <property type="entry name" value="Nescient helix-loop-helix 1"/>
    <property type="match status" value="1"/>
</dbReference>
<keyword evidence="3" id="KW-0805">Transcription regulation</keyword>
<dbReference type="OrthoDB" id="10067827at2759"/>
<feature type="domain" description="BHLH" evidence="8">
    <location>
        <begin position="288"/>
        <end position="340"/>
    </location>
</feature>
<feature type="compositionally biased region" description="Basic residues" evidence="7">
    <location>
        <begin position="279"/>
        <end position="288"/>
    </location>
</feature>
<dbReference type="SMART" id="SM00353">
    <property type="entry name" value="HLH"/>
    <property type="match status" value="1"/>
</dbReference>
<keyword evidence="9" id="KW-1185">Reference proteome</keyword>
<dbReference type="GeneID" id="108681517"/>
<dbReference type="InterPro" id="IPR040238">
    <property type="entry name" value="TAL-like"/>
</dbReference>
<evidence type="ECO:0000256" key="7">
    <source>
        <dbReference type="SAM" id="MobiDB-lite"/>
    </source>
</evidence>
<dbReference type="GO" id="GO:0046983">
    <property type="term" value="F:protein dimerization activity"/>
    <property type="evidence" value="ECO:0007669"/>
    <property type="project" value="InterPro"/>
</dbReference>
<dbReference type="Gene3D" id="4.10.280.10">
    <property type="entry name" value="Helix-loop-helix DNA-binding domain"/>
    <property type="match status" value="1"/>
</dbReference>
<dbReference type="GO" id="GO:0007399">
    <property type="term" value="P:nervous system development"/>
    <property type="evidence" value="ECO:0007669"/>
    <property type="project" value="UniProtKB-ARBA"/>
</dbReference>
<organism evidence="9 10">
    <name type="scientific">Hyalella azteca</name>
    <name type="common">Amphipod</name>
    <dbReference type="NCBI Taxonomy" id="294128"/>
    <lineage>
        <taxon>Eukaryota</taxon>
        <taxon>Metazoa</taxon>
        <taxon>Ecdysozoa</taxon>
        <taxon>Arthropoda</taxon>
        <taxon>Crustacea</taxon>
        <taxon>Multicrustacea</taxon>
        <taxon>Malacostraca</taxon>
        <taxon>Eumalacostraca</taxon>
        <taxon>Peracarida</taxon>
        <taxon>Amphipoda</taxon>
        <taxon>Senticaudata</taxon>
        <taxon>Talitrida</taxon>
        <taxon>Talitroidea</taxon>
        <taxon>Hyalellidae</taxon>
        <taxon>Hyalella</taxon>
    </lineage>
</organism>
<evidence type="ECO:0000256" key="4">
    <source>
        <dbReference type="ARBA" id="ARBA00023125"/>
    </source>
</evidence>
<evidence type="ECO:0000256" key="1">
    <source>
        <dbReference type="ARBA" id="ARBA00022473"/>
    </source>
</evidence>
<accession>A0A8B7PIR0</accession>
<reference evidence="10" key="1">
    <citation type="submission" date="2025-08" db="UniProtKB">
        <authorList>
            <consortium name="RefSeq"/>
        </authorList>
    </citation>
    <scope>IDENTIFICATION</scope>
    <source>
        <tissue evidence="10">Whole organism</tissue>
    </source>
</reference>
<dbReference type="GO" id="GO:0030154">
    <property type="term" value="P:cell differentiation"/>
    <property type="evidence" value="ECO:0007669"/>
    <property type="project" value="UniProtKB-KW"/>
</dbReference>
<dbReference type="SUPFAM" id="SSF47459">
    <property type="entry name" value="HLH, helix-loop-helix DNA-binding domain"/>
    <property type="match status" value="1"/>
</dbReference>
<evidence type="ECO:0000313" key="10">
    <source>
        <dbReference type="RefSeq" id="XP_018026049.2"/>
    </source>
</evidence>
<feature type="region of interest" description="Disordered" evidence="7">
    <location>
        <begin position="209"/>
        <end position="288"/>
    </location>
</feature>
<keyword evidence="1" id="KW-0217">Developmental protein</keyword>
<dbReference type="Pfam" id="PF00010">
    <property type="entry name" value="HLH"/>
    <property type="match status" value="1"/>
</dbReference>
<dbReference type="InterPro" id="IPR011598">
    <property type="entry name" value="bHLH_dom"/>
</dbReference>
<keyword evidence="6" id="KW-0539">Nucleus</keyword>
<evidence type="ECO:0000256" key="6">
    <source>
        <dbReference type="ARBA" id="ARBA00023242"/>
    </source>
</evidence>
<evidence type="ECO:0000259" key="8">
    <source>
        <dbReference type="PROSITE" id="PS50888"/>
    </source>
</evidence>
<dbReference type="CDD" id="cd19701">
    <property type="entry name" value="bHLH_TS_HEN1"/>
    <property type="match status" value="1"/>
</dbReference>
<dbReference type="GO" id="GO:0000978">
    <property type="term" value="F:RNA polymerase II cis-regulatory region sequence-specific DNA binding"/>
    <property type="evidence" value="ECO:0007669"/>
    <property type="project" value="TreeGrafter"/>
</dbReference>
<dbReference type="AlphaFoldDB" id="A0A8B7PIR0"/>
<gene>
    <name evidence="10" type="primary">LOC108681517</name>
</gene>
<dbReference type="Proteomes" id="UP000694843">
    <property type="component" value="Unplaced"/>
</dbReference>
<dbReference type="PANTHER" id="PTHR13864:SF10">
    <property type="entry name" value="HELIX-LOOP-HELIX PROTEIN 2"/>
    <property type="match status" value="1"/>
</dbReference>
<evidence type="ECO:0000256" key="2">
    <source>
        <dbReference type="ARBA" id="ARBA00022782"/>
    </source>
</evidence>
<dbReference type="PANTHER" id="PTHR13864">
    <property type="entry name" value="T-CELL ACUTE LYMPHOCYTIC LEUKEMIA/STEM CELL LEUKEMIA-RELATED"/>
    <property type="match status" value="1"/>
</dbReference>
<evidence type="ECO:0000256" key="3">
    <source>
        <dbReference type="ARBA" id="ARBA00023015"/>
    </source>
</evidence>
<dbReference type="GO" id="GO:0000981">
    <property type="term" value="F:DNA-binding transcription factor activity, RNA polymerase II-specific"/>
    <property type="evidence" value="ECO:0007669"/>
    <property type="project" value="InterPro"/>
</dbReference>
<keyword evidence="4" id="KW-0238">DNA-binding</keyword>
<name>A0A8B7PIR0_HYAAZ</name>
<dbReference type="PROSITE" id="PS50888">
    <property type="entry name" value="BHLH"/>
    <property type="match status" value="1"/>
</dbReference>
<evidence type="ECO:0000313" key="9">
    <source>
        <dbReference type="Proteomes" id="UP000694843"/>
    </source>
</evidence>